<proteinExistence type="predicted"/>
<evidence type="ECO:0000259" key="1">
    <source>
        <dbReference type="Pfam" id="PF24859"/>
    </source>
</evidence>
<dbReference type="eggNOG" id="COG3058">
    <property type="taxonomic scope" value="Bacteria"/>
</dbReference>
<dbReference type="HOGENOM" id="CLU_915059_0_0_11"/>
<dbReference type="AlphaFoldDB" id="C7N8F6"/>
<evidence type="ECO:0000313" key="2">
    <source>
        <dbReference type="EMBL" id="ACV23191.1"/>
    </source>
</evidence>
<dbReference type="Gene3D" id="3.90.1670.10">
    <property type="entry name" value="FdhE-like domain"/>
    <property type="match status" value="1"/>
</dbReference>
<organism evidence="2 3">
    <name type="scientific">Slackia heliotrinireducens (strain ATCC 29202 / DSM 20476 / NCTC 11029 / RHS 1)</name>
    <name type="common">Peptococcus heliotrinreducens</name>
    <dbReference type="NCBI Taxonomy" id="471855"/>
    <lineage>
        <taxon>Bacteria</taxon>
        <taxon>Bacillati</taxon>
        <taxon>Actinomycetota</taxon>
        <taxon>Coriobacteriia</taxon>
        <taxon>Eggerthellales</taxon>
        <taxon>Eggerthellaceae</taxon>
        <taxon>Slackia</taxon>
    </lineage>
</organism>
<reference evidence="2 3" key="1">
    <citation type="journal article" date="2009" name="Stand. Genomic Sci.">
        <title>Complete genome sequence of Slackia heliotrinireducens type strain (RHS 1).</title>
        <authorList>
            <person name="Pukall R."/>
            <person name="Lapidus A."/>
            <person name="Nolan M."/>
            <person name="Copeland A."/>
            <person name="Glavina Del Rio T."/>
            <person name="Lucas S."/>
            <person name="Chen F."/>
            <person name="Tice H."/>
            <person name="Cheng J.F."/>
            <person name="Chertkov O."/>
            <person name="Bruce D."/>
            <person name="Goodwin L."/>
            <person name="Kuske C."/>
            <person name="Brettin T."/>
            <person name="Detter J.C."/>
            <person name="Han C."/>
            <person name="Pitluck S."/>
            <person name="Pati A."/>
            <person name="Mavrommatis K."/>
            <person name="Ivanova N."/>
            <person name="Ovchinnikova G."/>
            <person name="Chen A."/>
            <person name="Palaniappan K."/>
            <person name="Schneider S."/>
            <person name="Rohde M."/>
            <person name="Chain P."/>
            <person name="D'haeseleer P."/>
            <person name="Goker M."/>
            <person name="Bristow J."/>
            <person name="Eisen J.A."/>
            <person name="Markowitz V."/>
            <person name="Kyrpides N.C."/>
            <person name="Klenk H.P."/>
            <person name="Hugenholtz P."/>
        </authorList>
    </citation>
    <scope>NUCLEOTIDE SEQUENCE [LARGE SCALE GENOMIC DNA]</scope>
    <source>
        <strain evidence="3">ATCC 29202 / DSM 20476 / NCTC 11029 / RHS 1</strain>
    </source>
</reference>
<protein>
    <submittedName>
        <fullName evidence="2">Uncharacterized protein involved in formate dehydrogenase formation</fullName>
    </submittedName>
</protein>
<keyword evidence="3" id="KW-1185">Reference proteome</keyword>
<dbReference type="PANTHER" id="PTHR37689">
    <property type="entry name" value="PROTEIN FDHE"/>
    <property type="match status" value="1"/>
</dbReference>
<dbReference type="InterPro" id="IPR056797">
    <property type="entry name" value="FdhE_central"/>
</dbReference>
<dbReference type="EMBL" id="CP001684">
    <property type="protein sequence ID" value="ACV23191.1"/>
    <property type="molecule type" value="Genomic_DNA"/>
</dbReference>
<gene>
    <name evidence="2" type="ordered locus">Shel_21810</name>
</gene>
<name>C7N8F6_SLAHD</name>
<accession>C7N8F6</accession>
<dbReference type="KEGG" id="shi:Shel_21810"/>
<dbReference type="SUPFAM" id="SSF144020">
    <property type="entry name" value="FdhE-like"/>
    <property type="match status" value="1"/>
</dbReference>
<dbReference type="GO" id="GO:0051604">
    <property type="term" value="P:protein maturation"/>
    <property type="evidence" value="ECO:0007669"/>
    <property type="project" value="TreeGrafter"/>
</dbReference>
<feature type="domain" description="FdhE central" evidence="1">
    <location>
        <begin position="189"/>
        <end position="228"/>
    </location>
</feature>
<dbReference type="Proteomes" id="UP000002026">
    <property type="component" value="Chromosome"/>
</dbReference>
<dbReference type="RefSeq" id="WP_012799291.1">
    <property type="nucleotide sequence ID" value="NC_013165.1"/>
</dbReference>
<dbReference type="GO" id="GO:0008199">
    <property type="term" value="F:ferric iron binding"/>
    <property type="evidence" value="ECO:0007669"/>
    <property type="project" value="TreeGrafter"/>
</dbReference>
<dbReference type="Pfam" id="PF24859">
    <property type="entry name" value="FdhE_central"/>
    <property type="match status" value="1"/>
</dbReference>
<dbReference type="CDD" id="cd16341">
    <property type="entry name" value="FdhE"/>
    <property type="match status" value="1"/>
</dbReference>
<evidence type="ECO:0000313" key="3">
    <source>
        <dbReference type="Proteomes" id="UP000002026"/>
    </source>
</evidence>
<dbReference type="STRING" id="471855.Shel_21810"/>
<sequence length="304" mass="33133">MDLRTVASAVEHYEAEASEADVARLEFFKGVMQIQQERADLVAAAGGYEAPPQEDARAWYWAYEPFLTHAPVDLDPEAFAETCRQLALHLAASAGLEDKAADALAGYDWNAFCETADLALAGSRPQEFVESCLTGIDGFGVSPDLPATVFMMAPVMALRAHLQGAAKTCMDALRLKKEDTAVHDQPLRCPVCGSPAAASHVVSTSGVTESGNRVQYCSLCGTQWGFERIRCGVCGNVNQSQLHYHHIEGDSAHRLQSCEACGQYERVVFQDDLDPHAPLVMEVEDVVMARLDQVALDPRFKNDN</sequence>
<dbReference type="InterPro" id="IPR006452">
    <property type="entry name" value="Formate_DH_accessory"/>
</dbReference>
<dbReference type="PANTHER" id="PTHR37689:SF1">
    <property type="entry name" value="PROTEIN FDHE"/>
    <property type="match status" value="1"/>
</dbReference>
<dbReference type="InterPro" id="IPR024064">
    <property type="entry name" value="FdhE-like_sf"/>
</dbReference>
<dbReference type="GO" id="GO:0005829">
    <property type="term" value="C:cytosol"/>
    <property type="evidence" value="ECO:0007669"/>
    <property type="project" value="TreeGrafter"/>
</dbReference>